<dbReference type="EMBL" id="SLUN01000012">
    <property type="protein sequence ID" value="TCL69398.1"/>
    <property type="molecule type" value="Genomic_DNA"/>
</dbReference>
<name>A0A4R1RSE1_HYDET</name>
<organism evidence="1 2">
    <name type="scientific">Hydrogenispora ethanolica</name>
    <dbReference type="NCBI Taxonomy" id="1082276"/>
    <lineage>
        <taxon>Bacteria</taxon>
        <taxon>Bacillati</taxon>
        <taxon>Bacillota</taxon>
        <taxon>Hydrogenispora</taxon>
    </lineage>
</organism>
<dbReference type="Proteomes" id="UP000295008">
    <property type="component" value="Unassembled WGS sequence"/>
</dbReference>
<dbReference type="AlphaFoldDB" id="A0A4R1RSE1"/>
<dbReference type="OrthoDB" id="286202at2"/>
<gene>
    <name evidence="1" type="ORF">EDC14_101295</name>
</gene>
<comment type="caution">
    <text evidence="1">The sequence shown here is derived from an EMBL/GenBank/DDBJ whole genome shotgun (WGS) entry which is preliminary data.</text>
</comment>
<dbReference type="Pfam" id="PF13379">
    <property type="entry name" value="NMT1_2"/>
    <property type="match status" value="1"/>
</dbReference>
<keyword evidence="2" id="KW-1185">Reference proteome</keyword>
<accession>A0A4R1RSE1</accession>
<sequence>MKKVQLAVFAIFFLTLLGPGWGLALQKPSVKQPQISIAEQYGLAYAPLQIMKEMKFLEKKLPGLKVVWSQLGNTAAIREAMLAGKVDVGFMAIPPFLIGWNHGMPWKIACGLSESPVGLVTNQQEIRSLGDFTKTARIALPQPGSVQHILLAMACERQLGDAKKLDNQLVTLSHPDGMNALLAKKDITAHFTAPPYLFKELLHPDMHQIMDGTEAFGKEFTFIVGVCTEQFHQQSPRVFKAFLQALQETLRFMRENPEQTVSRLSAEYKIPAAELNQYFQEKGLKYNLEVKGVKEFAAFMKRQGYINKLPRKMSELYWETATYEK</sequence>
<proteinExistence type="predicted"/>
<dbReference type="Gene3D" id="3.40.190.10">
    <property type="entry name" value="Periplasmic binding protein-like II"/>
    <property type="match status" value="2"/>
</dbReference>
<dbReference type="SUPFAM" id="SSF53850">
    <property type="entry name" value="Periplasmic binding protein-like II"/>
    <property type="match status" value="1"/>
</dbReference>
<protein>
    <submittedName>
        <fullName evidence="1">NitT/TauT family transport system substrate-binding protein</fullName>
    </submittedName>
</protein>
<dbReference type="RefSeq" id="WP_132014414.1">
    <property type="nucleotide sequence ID" value="NZ_SLUN01000012.1"/>
</dbReference>
<dbReference type="PANTHER" id="PTHR30024">
    <property type="entry name" value="ALIPHATIC SULFONATES-BINDING PROTEIN-RELATED"/>
    <property type="match status" value="1"/>
</dbReference>
<dbReference type="PANTHER" id="PTHR30024:SF2">
    <property type="entry name" value="ABC TRANSPORTER SUBSTRATE-BINDING PROTEIN"/>
    <property type="match status" value="1"/>
</dbReference>
<reference evidence="1 2" key="1">
    <citation type="submission" date="2019-03" db="EMBL/GenBank/DDBJ databases">
        <title>Genomic Encyclopedia of Type Strains, Phase IV (KMG-IV): sequencing the most valuable type-strain genomes for metagenomic binning, comparative biology and taxonomic classification.</title>
        <authorList>
            <person name="Goeker M."/>
        </authorList>
    </citation>
    <scope>NUCLEOTIDE SEQUENCE [LARGE SCALE GENOMIC DNA]</scope>
    <source>
        <strain evidence="1 2">LX-B</strain>
    </source>
</reference>
<evidence type="ECO:0000313" key="1">
    <source>
        <dbReference type="EMBL" id="TCL69398.1"/>
    </source>
</evidence>
<evidence type="ECO:0000313" key="2">
    <source>
        <dbReference type="Proteomes" id="UP000295008"/>
    </source>
</evidence>